<gene>
    <name evidence="1" type="primary">ORF503</name>
</gene>
<organism evidence="1">
    <name type="scientific">Cylindrotheca closterium</name>
    <dbReference type="NCBI Taxonomy" id="2856"/>
    <lineage>
        <taxon>Eukaryota</taxon>
        <taxon>Sar</taxon>
        <taxon>Stramenopiles</taxon>
        <taxon>Ochrophyta</taxon>
        <taxon>Bacillariophyta</taxon>
        <taxon>Bacillariophyceae</taxon>
        <taxon>Bacillariophycidae</taxon>
        <taxon>Bacillariales</taxon>
        <taxon>Bacillariaceae</taxon>
        <taxon>Cylindrotheca</taxon>
    </lineage>
</organism>
<name>A0A023JEM2_9STRA</name>
<sequence>MKQNKLSFESEKLVVDYISFNIQGLIDRKQVKRIAKYLFQIFGFNSTFAKSSTGKEEDLFFDFRNQHKVSFRYYLYASEYTTYWSGTKVDFSGKNATQFYSIIKQQKFDWNLFDLSSTNIGRFDYYYLRPITDAHTDNKLKYFMRSSCDKILNNYKRRKATFGREETGYVSRIGSRTSSNYYRIYQTKQGVKFELELKNPIVKSFQRFLFNNQIEIFERKLVLHFYQLSTNRIQLTSCYSDWLVSWLRQIAIKPESNILGITYLENYKSLSFAKRELIYNLFRVLSFLQSYEGKREPIIINGDSYSTISFPLGDLVNYLSMNKQNKRHTKKVSTMLKDFISLEPIIQNFSDIHFRALVLFPNVKVLPEGRISIVSMTLAEQLFSYKFPSYLTSYFNQWNNKYEFHVQFEILAIMSTSSLQKQFHVQDFLKQFNLSNKKQTEIKRIIIQSLQELVEKRIIKSFFKATQKDGSFTVQTNLTSRLITKTKLLYLEEILHYKYPINQLES</sequence>
<accession>A0A023JEM2</accession>
<keyword evidence="1" id="KW-0614">Plasmid</keyword>
<protein>
    <submittedName>
        <fullName evidence="1">Uncharacterized protein</fullName>
    </submittedName>
</protein>
<geneLocation type="plasmid" evidence="1">
    <name>pCc1</name>
</geneLocation>
<reference evidence="1" key="1">
    <citation type="journal article" date="2014" name="Genome Biol. Evol.">
        <title>Serial gene losses and foreign DNA underlie size and sequence variation in the plastid genomes of diatoms.</title>
        <authorList>
            <person name="Ruck E.C."/>
            <person name="Nakov T."/>
            <person name="Jansen R.K."/>
            <person name="Theriot E.C."/>
            <person name="Alverson A.J."/>
        </authorList>
    </citation>
    <scope>NUCLEOTIDE SEQUENCE</scope>
    <source>
        <strain evidence="1">CCMP1855</strain>
        <plasmid evidence="1">pCc1</plasmid>
    </source>
</reference>
<proteinExistence type="predicted"/>
<dbReference type="EMBL" id="KF733444">
    <property type="protein sequence ID" value="AHI51276.1"/>
    <property type="molecule type" value="Genomic_DNA"/>
</dbReference>
<evidence type="ECO:0000313" key="1">
    <source>
        <dbReference type="EMBL" id="AHI51276.1"/>
    </source>
</evidence>
<dbReference type="AlphaFoldDB" id="A0A023JEM2"/>